<accession>A0AAV9WNN1</accession>
<feature type="region of interest" description="Disordered" evidence="1">
    <location>
        <begin position="161"/>
        <end position="196"/>
    </location>
</feature>
<protein>
    <recommendedName>
        <fullName evidence="4">Ricin B lectin domain-containing protein</fullName>
    </recommendedName>
</protein>
<dbReference type="Gene3D" id="2.80.10.50">
    <property type="match status" value="1"/>
</dbReference>
<dbReference type="InterPro" id="IPR031755">
    <property type="entry name" value="Inhibitor_I66"/>
</dbReference>
<gene>
    <name evidence="2" type="ORF">TWF481_000699</name>
</gene>
<dbReference type="Proteomes" id="UP001370758">
    <property type="component" value="Unassembled WGS sequence"/>
</dbReference>
<reference evidence="2 3" key="1">
    <citation type="submission" date="2023-08" db="EMBL/GenBank/DDBJ databases">
        <authorList>
            <person name="Palmer J.M."/>
        </authorList>
    </citation>
    <scope>NUCLEOTIDE SEQUENCE [LARGE SCALE GENOMIC DNA]</scope>
    <source>
        <strain evidence="2 3">TWF481</strain>
    </source>
</reference>
<dbReference type="AlphaFoldDB" id="A0AAV9WNN1"/>
<name>A0AAV9WNN1_9PEZI</name>
<dbReference type="Pfam" id="PF16850">
    <property type="entry name" value="Inhibitor_I66"/>
    <property type="match status" value="1"/>
</dbReference>
<keyword evidence="3" id="KW-1185">Reference proteome</keyword>
<organism evidence="2 3">
    <name type="scientific">Arthrobotrys musiformis</name>
    <dbReference type="NCBI Taxonomy" id="47236"/>
    <lineage>
        <taxon>Eukaryota</taxon>
        <taxon>Fungi</taxon>
        <taxon>Dikarya</taxon>
        <taxon>Ascomycota</taxon>
        <taxon>Pezizomycotina</taxon>
        <taxon>Orbiliomycetes</taxon>
        <taxon>Orbiliales</taxon>
        <taxon>Orbiliaceae</taxon>
        <taxon>Arthrobotrys</taxon>
    </lineage>
</organism>
<evidence type="ECO:0000313" key="2">
    <source>
        <dbReference type="EMBL" id="KAK6511793.1"/>
    </source>
</evidence>
<proteinExistence type="predicted"/>
<sequence length="196" mass="22086">MALESGKYSILYDADGDQRQVFRGAIEDRSFGPKAIYAYHRGRKAPQPWELEKTGSRSIDLKALGAPTGVWEDKGPLAFLLQDQADSYGWKLERARGLDDRRYIITTNNGELAWTVTEGAGNPNGDLIVLRPKDGSARQVFIFVRESGGDDDYLYGDDEYFPSGASQKHGRERKEQAPQLSRFGYKRRGRGQNFCQ</sequence>
<comment type="caution">
    <text evidence="2">The sequence shown here is derived from an EMBL/GenBank/DDBJ whole genome shotgun (WGS) entry which is preliminary data.</text>
</comment>
<evidence type="ECO:0000313" key="3">
    <source>
        <dbReference type="Proteomes" id="UP001370758"/>
    </source>
</evidence>
<dbReference type="EMBL" id="JAVHJL010000001">
    <property type="protein sequence ID" value="KAK6511793.1"/>
    <property type="molecule type" value="Genomic_DNA"/>
</dbReference>
<evidence type="ECO:0008006" key="4">
    <source>
        <dbReference type="Google" id="ProtNLM"/>
    </source>
</evidence>
<evidence type="ECO:0000256" key="1">
    <source>
        <dbReference type="SAM" id="MobiDB-lite"/>
    </source>
</evidence>
<dbReference type="GO" id="GO:0004867">
    <property type="term" value="F:serine-type endopeptidase inhibitor activity"/>
    <property type="evidence" value="ECO:0007669"/>
    <property type="project" value="InterPro"/>
</dbReference>